<feature type="signal peptide" evidence="1">
    <location>
        <begin position="1"/>
        <end position="24"/>
    </location>
</feature>
<dbReference type="STRING" id="1448308.A0A2T2NXQ1"/>
<dbReference type="PANTHER" id="PTHR43784:SF2">
    <property type="entry name" value="GDSL-LIKE LIPASE_ACYLHYDROLASE, PUTATIVE (AFU_ORTHOLOGUE AFUA_2G00820)-RELATED"/>
    <property type="match status" value="1"/>
</dbReference>
<dbReference type="EMBL" id="KZ678132">
    <property type="protein sequence ID" value="PSN70200.1"/>
    <property type="molecule type" value="Genomic_DNA"/>
</dbReference>
<evidence type="ECO:0000256" key="1">
    <source>
        <dbReference type="SAM" id="SignalP"/>
    </source>
</evidence>
<dbReference type="InterPro" id="IPR013830">
    <property type="entry name" value="SGNH_hydro"/>
</dbReference>
<evidence type="ECO:0000313" key="4">
    <source>
        <dbReference type="Proteomes" id="UP000240883"/>
    </source>
</evidence>
<accession>A0A2T2NXQ1</accession>
<dbReference type="SUPFAM" id="SSF52266">
    <property type="entry name" value="SGNH hydrolase"/>
    <property type="match status" value="1"/>
</dbReference>
<dbReference type="AlphaFoldDB" id="A0A2T2NXQ1"/>
<reference evidence="3 4" key="1">
    <citation type="journal article" date="2018" name="Front. Microbiol.">
        <title>Genome-Wide Analysis of Corynespora cassiicola Leaf Fall Disease Putative Effectors.</title>
        <authorList>
            <person name="Lopez D."/>
            <person name="Ribeiro S."/>
            <person name="Label P."/>
            <person name="Fumanal B."/>
            <person name="Venisse J.S."/>
            <person name="Kohler A."/>
            <person name="de Oliveira R.R."/>
            <person name="Labutti K."/>
            <person name="Lipzen A."/>
            <person name="Lail K."/>
            <person name="Bauer D."/>
            <person name="Ohm R.A."/>
            <person name="Barry K.W."/>
            <person name="Spatafora J."/>
            <person name="Grigoriev I.V."/>
            <person name="Martin F.M."/>
            <person name="Pujade-Renaud V."/>
        </authorList>
    </citation>
    <scope>NUCLEOTIDE SEQUENCE [LARGE SCALE GENOMIC DNA]</scope>
    <source>
        <strain evidence="3 4">Philippines</strain>
    </source>
</reference>
<feature type="domain" description="SGNH hydrolase-type esterase" evidence="2">
    <location>
        <begin position="218"/>
        <end position="416"/>
    </location>
</feature>
<protein>
    <submittedName>
        <fullName evidence="3">SGNH hydrolase</fullName>
    </submittedName>
</protein>
<dbReference type="InterPro" id="IPR036514">
    <property type="entry name" value="SGNH_hydro_sf"/>
</dbReference>
<dbReference type="CDD" id="cd01830">
    <property type="entry name" value="XynE_like"/>
    <property type="match status" value="1"/>
</dbReference>
<organism evidence="3 4">
    <name type="scientific">Corynespora cassiicola Philippines</name>
    <dbReference type="NCBI Taxonomy" id="1448308"/>
    <lineage>
        <taxon>Eukaryota</taxon>
        <taxon>Fungi</taxon>
        <taxon>Dikarya</taxon>
        <taxon>Ascomycota</taxon>
        <taxon>Pezizomycotina</taxon>
        <taxon>Dothideomycetes</taxon>
        <taxon>Pleosporomycetidae</taxon>
        <taxon>Pleosporales</taxon>
        <taxon>Corynesporascaceae</taxon>
        <taxon>Corynespora</taxon>
    </lineage>
</organism>
<dbReference type="Gene3D" id="3.40.50.1110">
    <property type="entry name" value="SGNH hydrolase"/>
    <property type="match status" value="1"/>
</dbReference>
<gene>
    <name evidence="3" type="ORF">BS50DRAFT_674642</name>
</gene>
<keyword evidence="4" id="KW-1185">Reference proteome</keyword>
<name>A0A2T2NXQ1_CORCC</name>
<dbReference type="PANTHER" id="PTHR43784">
    <property type="entry name" value="GDSL-LIKE LIPASE/ACYLHYDROLASE, PUTATIVE (AFU_ORTHOLOGUE AFUA_2G00820)-RELATED"/>
    <property type="match status" value="1"/>
</dbReference>
<sequence length="428" mass="45006">MLCRASLALLALAALLIFSSTTNGRTIDKRQDGHHWINTWTSMPQLVEPNNMPPSQFTSGAVLRDATLRQTLHLSVGTPKIKIAISNTFGGSDLPITAGSVALPVGGAAGVSGIQASPLAAITVGGKASFTVPKGQVVVSDEIAFEVKPQSMITVSLYSQAGQSGSAITGHPGSRTTSWFVQGNRVNATTISGTQSVHWYFISAIQAYVPTDTHSLVILGDSLTDGRGSDDNKNNRWPDLLLSRLHSSPNPNHTKIAICNQAAGGNRVLKDGLGPSLLSRYSRDALTQPGTKWLLIFEGVNDIGNEPTSPAAQTAVGSALMSAFEKIAGDARAAGAVAVGATIAPFGAPSAALQGYSDPERERTRRRVNEWILGSGVFDHVVDFGGVLESKSTPGQLDQRFNGGDYLHPNGVGYKALADAFPLDIFHS</sequence>
<evidence type="ECO:0000259" key="2">
    <source>
        <dbReference type="Pfam" id="PF13472"/>
    </source>
</evidence>
<dbReference type="GO" id="GO:0016787">
    <property type="term" value="F:hydrolase activity"/>
    <property type="evidence" value="ECO:0007669"/>
    <property type="project" value="UniProtKB-KW"/>
</dbReference>
<feature type="chain" id="PRO_5015431040" evidence="1">
    <location>
        <begin position="25"/>
        <end position="428"/>
    </location>
</feature>
<proteinExistence type="predicted"/>
<dbReference type="Proteomes" id="UP000240883">
    <property type="component" value="Unassembled WGS sequence"/>
</dbReference>
<dbReference type="InterPro" id="IPR053140">
    <property type="entry name" value="GDSL_Rv0518-like"/>
</dbReference>
<evidence type="ECO:0000313" key="3">
    <source>
        <dbReference type="EMBL" id="PSN70200.1"/>
    </source>
</evidence>
<dbReference type="Pfam" id="PF13472">
    <property type="entry name" value="Lipase_GDSL_2"/>
    <property type="match status" value="1"/>
</dbReference>
<keyword evidence="1" id="KW-0732">Signal</keyword>
<dbReference type="OrthoDB" id="10071171at2759"/>
<keyword evidence="3" id="KW-0378">Hydrolase</keyword>